<accession>A0A497E3F5</accession>
<feature type="transmembrane region" description="Helical" evidence="1">
    <location>
        <begin position="187"/>
        <end position="205"/>
    </location>
</feature>
<keyword evidence="1" id="KW-0812">Transmembrane</keyword>
<evidence type="ECO:0000256" key="1">
    <source>
        <dbReference type="SAM" id="Phobius"/>
    </source>
</evidence>
<keyword evidence="1" id="KW-0472">Membrane</keyword>
<name>A0A497E3F5_UNCAE</name>
<evidence type="ECO:0000313" key="2">
    <source>
        <dbReference type="EMBL" id="RLE08885.1"/>
    </source>
</evidence>
<keyword evidence="1" id="KW-1133">Transmembrane helix</keyword>
<organism evidence="2 3">
    <name type="scientific">Aerophobetes bacterium</name>
    <dbReference type="NCBI Taxonomy" id="2030807"/>
    <lineage>
        <taxon>Bacteria</taxon>
        <taxon>Candidatus Aerophobota</taxon>
    </lineage>
</organism>
<reference evidence="2 3" key="1">
    <citation type="submission" date="2018-06" db="EMBL/GenBank/DDBJ databases">
        <title>Extensive metabolic versatility and redundancy in microbially diverse, dynamic hydrothermal sediments.</title>
        <authorList>
            <person name="Dombrowski N."/>
            <person name="Teske A."/>
            <person name="Baker B.J."/>
        </authorList>
    </citation>
    <scope>NUCLEOTIDE SEQUENCE [LARGE SCALE GENOMIC DNA]</scope>
    <source>
        <strain evidence="2">B47_G16</strain>
    </source>
</reference>
<feature type="transmembrane region" description="Helical" evidence="1">
    <location>
        <begin position="112"/>
        <end position="134"/>
    </location>
</feature>
<dbReference type="Proteomes" id="UP000279422">
    <property type="component" value="Unassembled WGS sequence"/>
</dbReference>
<comment type="caution">
    <text evidence="2">The sequence shown here is derived from an EMBL/GenBank/DDBJ whole genome shotgun (WGS) entry which is preliminary data.</text>
</comment>
<feature type="transmembrane region" description="Helical" evidence="1">
    <location>
        <begin position="54"/>
        <end position="73"/>
    </location>
</feature>
<feature type="transmembrane region" description="Helical" evidence="1">
    <location>
        <begin position="79"/>
        <end position="100"/>
    </location>
</feature>
<gene>
    <name evidence="2" type="ORF">DRJ00_05515</name>
</gene>
<feature type="transmembrane region" description="Helical" evidence="1">
    <location>
        <begin position="27"/>
        <end position="47"/>
    </location>
</feature>
<evidence type="ECO:0000313" key="3">
    <source>
        <dbReference type="Proteomes" id="UP000279422"/>
    </source>
</evidence>
<protein>
    <submittedName>
        <fullName evidence="2">Uncharacterized protein</fullName>
    </submittedName>
</protein>
<proteinExistence type="predicted"/>
<sequence>MKRESLIVLIFLGSLWGAVEVFLGDFLYSIGAFHPSIILTSIALGILASGRRYFPKAGSSTFIGAIAVLFRLINASPYYCHLFAIFFDALAFDVMATILATKTEKSFVWRGIMGSSSAYLGYALFGFIMTYLIHYPHWVRAGLPGILNYVGFRGTLAAIGSFFTVPVGYILAGFLKYGTSRVFKLRSAQVWGLFLAFTLFLWAVGRMA</sequence>
<feature type="transmembrane region" description="Helical" evidence="1">
    <location>
        <begin position="154"/>
        <end position="175"/>
    </location>
</feature>
<dbReference type="EMBL" id="QMPZ01000075">
    <property type="protein sequence ID" value="RLE08885.1"/>
    <property type="molecule type" value="Genomic_DNA"/>
</dbReference>
<dbReference type="AlphaFoldDB" id="A0A497E3F5"/>